<protein>
    <submittedName>
        <fullName evidence="5">ADP-ribose pyrophosphatase YjhB (NUDIX family)</fullName>
    </submittedName>
</protein>
<evidence type="ECO:0000256" key="2">
    <source>
        <dbReference type="ARBA" id="ARBA00022801"/>
    </source>
</evidence>
<keyword evidence="2 3" id="KW-0378">Hydrolase</keyword>
<evidence type="ECO:0000259" key="4">
    <source>
        <dbReference type="PROSITE" id="PS51462"/>
    </source>
</evidence>
<evidence type="ECO:0000256" key="3">
    <source>
        <dbReference type="RuleBase" id="RU003476"/>
    </source>
</evidence>
<dbReference type="AlphaFoldDB" id="A0A840TLG4"/>
<sequence>MKVRPAALIIENEKILTMRYRYGSTDVYALPGGNPDPGESLTEALQRELREELGVATEVQEMVLCGEVLLGGSPKDTLHTIFRARLLGGTPGLDPEHTTALELVWVPRAELGTRRMYPHVGKYLQRYLEGNLPMLYLGPIAQPYVAE</sequence>
<dbReference type="GO" id="GO:0016787">
    <property type="term" value="F:hydrolase activity"/>
    <property type="evidence" value="ECO:0007669"/>
    <property type="project" value="UniProtKB-KW"/>
</dbReference>
<dbReference type="InterPro" id="IPR020084">
    <property type="entry name" value="NUDIX_hydrolase_CS"/>
</dbReference>
<evidence type="ECO:0000313" key="6">
    <source>
        <dbReference type="Proteomes" id="UP000557307"/>
    </source>
</evidence>
<evidence type="ECO:0000313" key="5">
    <source>
        <dbReference type="EMBL" id="MBB5282063.1"/>
    </source>
</evidence>
<dbReference type="PANTHER" id="PTHR43046:SF14">
    <property type="entry name" value="MUTT_NUDIX FAMILY PROTEIN"/>
    <property type="match status" value="1"/>
</dbReference>
<dbReference type="PROSITE" id="PS51462">
    <property type="entry name" value="NUDIX"/>
    <property type="match status" value="1"/>
</dbReference>
<keyword evidence="6" id="KW-1185">Reference proteome</keyword>
<dbReference type="Pfam" id="PF00293">
    <property type="entry name" value="NUDIX"/>
    <property type="match status" value="1"/>
</dbReference>
<evidence type="ECO:0000256" key="1">
    <source>
        <dbReference type="ARBA" id="ARBA00001946"/>
    </source>
</evidence>
<dbReference type="Gene3D" id="3.90.79.10">
    <property type="entry name" value="Nucleoside Triphosphate Pyrophosphohydrolase"/>
    <property type="match status" value="1"/>
</dbReference>
<comment type="cofactor">
    <cofactor evidence="1">
        <name>Mg(2+)</name>
        <dbReference type="ChEBI" id="CHEBI:18420"/>
    </cofactor>
</comment>
<comment type="caution">
    <text evidence="5">The sequence shown here is derived from an EMBL/GenBank/DDBJ whole genome shotgun (WGS) entry which is preliminary data.</text>
</comment>
<dbReference type="InterPro" id="IPR015797">
    <property type="entry name" value="NUDIX_hydrolase-like_dom_sf"/>
</dbReference>
<comment type="similarity">
    <text evidence="3">Belongs to the Nudix hydrolase family.</text>
</comment>
<accession>A0A840TLG4</accession>
<dbReference type="Proteomes" id="UP000557307">
    <property type="component" value="Unassembled WGS sequence"/>
</dbReference>
<dbReference type="SUPFAM" id="SSF55811">
    <property type="entry name" value="Nudix"/>
    <property type="match status" value="1"/>
</dbReference>
<proteinExistence type="inferred from homology"/>
<dbReference type="EMBL" id="JACHGF010000001">
    <property type="protein sequence ID" value="MBB5282063.1"/>
    <property type="molecule type" value="Genomic_DNA"/>
</dbReference>
<organism evidence="5 6">
    <name type="scientific">Rhabdobacter roseus</name>
    <dbReference type="NCBI Taxonomy" id="1655419"/>
    <lineage>
        <taxon>Bacteria</taxon>
        <taxon>Pseudomonadati</taxon>
        <taxon>Bacteroidota</taxon>
        <taxon>Cytophagia</taxon>
        <taxon>Cytophagales</taxon>
        <taxon>Cytophagaceae</taxon>
        <taxon>Rhabdobacter</taxon>
    </lineage>
</organism>
<dbReference type="PROSITE" id="PS00893">
    <property type="entry name" value="NUDIX_BOX"/>
    <property type="match status" value="1"/>
</dbReference>
<feature type="domain" description="Nudix hydrolase" evidence="4">
    <location>
        <begin position="1"/>
        <end position="129"/>
    </location>
</feature>
<name>A0A840TLG4_9BACT</name>
<dbReference type="PRINTS" id="PR00502">
    <property type="entry name" value="NUDIXFAMILY"/>
</dbReference>
<dbReference type="PANTHER" id="PTHR43046">
    <property type="entry name" value="GDP-MANNOSE MANNOSYL HYDROLASE"/>
    <property type="match status" value="1"/>
</dbReference>
<dbReference type="InterPro" id="IPR000086">
    <property type="entry name" value="NUDIX_hydrolase_dom"/>
</dbReference>
<dbReference type="RefSeq" id="WP_184169540.1">
    <property type="nucleotide sequence ID" value="NZ_JACHGF010000001.1"/>
</dbReference>
<dbReference type="InterPro" id="IPR020476">
    <property type="entry name" value="Nudix_hydrolase"/>
</dbReference>
<reference evidence="5 6" key="1">
    <citation type="submission" date="2020-08" db="EMBL/GenBank/DDBJ databases">
        <title>Genomic Encyclopedia of Type Strains, Phase IV (KMG-IV): sequencing the most valuable type-strain genomes for metagenomic binning, comparative biology and taxonomic classification.</title>
        <authorList>
            <person name="Goeker M."/>
        </authorList>
    </citation>
    <scope>NUCLEOTIDE SEQUENCE [LARGE SCALE GENOMIC DNA]</scope>
    <source>
        <strain evidence="5 6">DSM 105074</strain>
    </source>
</reference>
<gene>
    <name evidence="5" type="ORF">HNQ92_000184</name>
</gene>